<feature type="domain" description="PucR C-terminal helix-turn-helix" evidence="3">
    <location>
        <begin position="588"/>
        <end position="646"/>
    </location>
</feature>
<evidence type="ECO:0000259" key="3">
    <source>
        <dbReference type="Pfam" id="PF13556"/>
    </source>
</evidence>
<dbReference type="InterPro" id="IPR051448">
    <property type="entry name" value="CdaR-like_regulators"/>
</dbReference>
<dbReference type="Proteomes" id="UP001595773">
    <property type="component" value="Unassembled WGS sequence"/>
</dbReference>
<dbReference type="EMBL" id="JBHSCQ010000022">
    <property type="protein sequence ID" value="MFC4266726.1"/>
    <property type="molecule type" value="Genomic_DNA"/>
</dbReference>
<accession>A0ABV8R3J0</accession>
<name>A0ABV8R3J0_9MICC</name>
<sequence length="654" mass="67249">MRSRPIPRVVLGVPPSAPPAQAAAAEPAGPAEPAGTAEQAGQPAEAAGTAEAAGPAEPAGPAGPLSEDQVASGLASDVLAAQPAAVPAADPAAVPADMTSALDVQPADSASSGSTFTLAATAHRLGETLLDFAAPLPVPARDITGVWLAETGAQLLLRAGTLILAPGARTSDETSLLMTAALKAEAAGVVFGARANVDAQRCQDAVDAGLAVITLAPGASWLQLASVLQTLVGGHSEVPADDYREGQSTDLFDVANSVAAILGGPATIENMDSRILAFSADQAAGDEIRKQSVLGHQVPYEYAQQLRQLGVFRAVNDSDEPVFLPSLGPGVLPRVGMRVRAGSQNLGSIWVVVDEPPNAHRNRTLMEAADIVALSMLRTRTAADAAARLRYGLLVMLLEGGAAAEETAARSGFGGQAAVVMAAGLRRSDADTAETDTEAETEAELERLANAVGLHLHAANALSVVARLGGHVYAVFPVGRKSGGEQSARRVAGEVAARLHSSQVVVGLGPVVASAGRLNRSRVGADSALRVLLSRRGSEKSAMVASGDEVQVEAVMLALRDSLVAGRERPAGPLALLIAHDAAHGGDLVATLALWLDSFGDVAAASAALHVHQNTFRYRLRKLREVARIDLSDPEERFALMLQLRLFEVTAKNS</sequence>
<gene>
    <name evidence="5" type="ORF">ACFOW9_14045</name>
</gene>
<dbReference type="RefSeq" id="WP_230066037.1">
    <property type="nucleotide sequence ID" value="NZ_BAABLL010000010.1"/>
</dbReference>
<evidence type="ECO:0000313" key="5">
    <source>
        <dbReference type="EMBL" id="MFC4266726.1"/>
    </source>
</evidence>
<dbReference type="Pfam" id="PF13556">
    <property type="entry name" value="HTH_30"/>
    <property type="match status" value="1"/>
</dbReference>
<keyword evidence="6" id="KW-1185">Reference proteome</keyword>
<feature type="compositionally biased region" description="Low complexity" evidence="2">
    <location>
        <begin position="19"/>
        <end position="64"/>
    </location>
</feature>
<dbReference type="PANTHER" id="PTHR33744:SF17">
    <property type="entry name" value="CONSERVED PROTEIN"/>
    <property type="match status" value="1"/>
</dbReference>
<comment type="caution">
    <text evidence="5">The sequence shown here is derived from an EMBL/GenBank/DDBJ whole genome shotgun (WGS) entry which is preliminary data.</text>
</comment>
<dbReference type="Pfam" id="PF17853">
    <property type="entry name" value="GGDEF_2"/>
    <property type="match status" value="1"/>
</dbReference>
<dbReference type="InterPro" id="IPR042070">
    <property type="entry name" value="PucR_C-HTH_sf"/>
</dbReference>
<dbReference type="InterPro" id="IPR025736">
    <property type="entry name" value="PucR_C-HTH_dom"/>
</dbReference>
<dbReference type="InterPro" id="IPR041522">
    <property type="entry name" value="CdaR_GGDEF"/>
</dbReference>
<evidence type="ECO:0000256" key="2">
    <source>
        <dbReference type="SAM" id="MobiDB-lite"/>
    </source>
</evidence>
<evidence type="ECO:0000259" key="4">
    <source>
        <dbReference type="Pfam" id="PF17853"/>
    </source>
</evidence>
<evidence type="ECO:0000256" key="1">
    <source>
        <dbReference type="ARBA" id="ARBA00006754"/>
    </source>
</evidence>
<evidence type="ECO:0000313" key="6">
    <source>
        <dbReference type="Proteomes" id="UP001595773"/>
    </source>
</evidence>
<protein>
    <submittedName>
        <fullName evidence="5">PucR family transcriptional regulator</fullName>
    </submittedName>
</protein>
<comment type="similarity">
    <text evidence="1">Belongs to the CdaR family.</text>
</comment>
<feature type="domain" description="CdaR GGDEF-like" evidence="4">
    <location>
        <begin position="425"/>
        <end position="531"/>
    </location>
</feature>
<proteinExistence type="inferred from homology"/>
<dbReference type="Gene3D" id="1.10.10.2840">
    <property type="entry name" value="PucR C-terminal helix-turn-helix domain"/>
    <property type="match status" value="1"/>
</dbReference>
<organism evidence="5 6">
    <name type="scientific">Arthrobacter cryoconiti</name>
    <dbReference type="NCBI Taxonomy" id="748907"/>
    <lineage>
        <taxon>Bacteria</taxon>
        <taxon>Bacillati</taxon>
        <taxon>Actinomycetota</taxon>
        <taxon>Actinomycetes</taxon>
        <taxon>Micrococcales</taxon>
        <taxon>Micrococcaceae</taxon>
        <taxon>Arthrobacter</taxon>
    </lineage>
</organism>
<dbReference type="PANTHER" id="PTHR33744">
    <property type="entry name" value="CARBOHYDRATE DIACID REGULATOR"/>
    <property type="match status" value="1"/>
</dbReference>
<reference evidence="6" key="1">
    <citation type="journal article" date="2019" name="Int. J. Syst. Evol. Microbiol.">
        <title>The Global Catalogue of Microorganisms (GCM) 10K type strain sequencing project: providing services to taxonomists for standard genome sequencing and annotation.</title>
        <authorList>
            <consortium name="The Broad Institute Genomics Platform"/>
            <consortium name="The Broad Institute Genome Sequencing Center for Infectious Disease"/>
            <person name="Wu L."/>
            <person name="Ma J."/>
        </authorList>
    </citation>
    <scope>NUCLEOTIDE SEQUENCE [LARGE SCALE GENOMIC DNA]</scope>
    <source>
        <strain evidence="6">CGMCC 1.10698</strain>
    </source>
</reference>
<feature type="region of interest" description="Disordered" evidence="2">
    <location>
        <begin position="1"/>
        <end position="71"/>
    </location>
</feature>